<keyword evidence="1" id="KW-0732">Signal</keyword>
<proteinExistence type="predicted"/>
<protein>
    <submittedName>
        <fullName evidence="3">Probable virj-like protein</fullName>
    </submittedName>
</protein>
<dbReference type="PIRSF" id="PIRSF029063">
    <property type="entry name" value="IV_sec_VirJ"/>
    <property type="match status" value="1"/>
</dbReference>
<dbReference type="SUPFAM" id="SSF53474">
    <property type="entry name" value="alpha/beta-Hydrolases"/>
    <property type="match status" value="1"/>
</dbReference>
<dbReference type="Gene3D" id="3.40.50.1820">
    <property type="entry name" value="alpha/beta hydrolase"/>
    <property type="match status" value="1"/>
</dbReference>
<dbReference type="InterPro" id="IPR029058">
    <property type="entry name" value="AB_hydrolase_fold"/>
</dbReference>
<dbReference type="InterPro" id="IPR011225">
    <property type="entry name" value="IV_sec_VirJ"/>
</dbReference>
<keyword evidence="4" id="KW-1185">Reference proteome</keyword>
<dbReference type="InterPro" id="IPR010333">
    <property type="entry name" value="VirJ"/>
</dbReference>
<gene>
    <name evidence="3" type="ordered locus">XALc_2504</name>
</gene>
<dbReference type="AlphaFoldDB" id="D2U9N1"/>
<sequence length="476" mass="51234">MMQTRGVWIWGCGLSGLLAPMLAAAALRVVAPSAPSSVPAPMAVAEKLITHGSFEHVPVLLPKGDAQRVVLWFAGDKRGEADRMRQVEALRQDGAMVAVIDSAHLQAVLTKNNDKCGFSFGDVENLSRYLQADFQVPTYHLPLLVGDGDGAAVAYALASQAPKHELAGLLTEDFCPTQVRYDRICGAGVKLGVHALKPSALSVPWLAAIDAQTQDRCRQQSDAFVQQVPQARQFRLGVSGDALPGLLAAVRSLGARPGVSLPPIPVDLAGLPVVEVPVTPARVTAGNANVFAIFVSGDGGWAWADQHVAGALAEAGIPVVGIDSLRYFWSERTPQGIAADLDRIYRHYSGLWKREKVVLIGFSQGADVLPAAYNRLPAPMRDQVRLTALLSLDKKVDYEFHVSSWISSRDDDGLPIVPELTKMPPAQTMCIYGEDDDDTLCPRLPKGAVQLVKLPGDHHFKGDYATVAKEILQRVN</sequence>
<evidence type="ECO:0000256" key="1">
    <source>
        <dbReference type="SAM" id="SignalP"/>
    </source>
</evidence>
<dbReference type="STRING" id="380358.XALC_2504"/>
<feature type="signal peptide" evidence="1">
    <location>
        <begin position="1"/>
        <end position="25"/>
    </location>
</feature>
<evidence type="ECO:0000313" key="4">
    <source>
        <dbReference type="Proteomes" id="UP000001890"/>
    </source>
</evidence>
<evidence type="ECO:0000259" key="2">
    <source>
        <dbReference type="Pfam" id="PF06057"/>
    </source>
</evidence>
<dbReference type="eggNOG" id="COG3946">
    <property type="taxonomic scope" value="Bacteria"/>
</dbReference>
<dbReference type="Pfam" id="PF06057">
    <property type="entry name" value="VirJ"/>
    <property type="match status" value="1"/>
</dbReference>
<organism evidence="3 4">
    <name type="scientific">Xanthomonas albilineans (strain GPE PC73 / CFBP 7063)</name>
    <dbReference type="NCBI Taxonomy" id="380358"/>
    <lineage>
        <taxon>Bacteria</taxon>
        <taxon>Pseudomonadati</taxon>
        <taxon>Pseudomonadota</taxon>
        <taxon>Gammaproteobacteria</taxon>
        <taxon>Lysobacterales</taxon>
        <taxon>Lysobacteraceae</taxon>
        <taxon>Xanthomonas</taxon>
    </lineage>
</organism>
<accession>D2U9N1</accession>
<name>D2U9N1_XANAP</name>
<dbReference type="KEGG" id="xal:XALC_2504"/>
<reference evidence="3 4" key="1">
    <citation type="journal article" date="2009" name="BMC Genomics">
        <title>The complete genome sequence of Xanthomonas albilineans provides new insights into the reductive genome evolution of the xylem-limited Xanthomonadaceae.</title>
        <authorList>
            <person name="Pieretti I."/>
            <person name="Royer M."/>
            <person name="Barbe V."/>
            <person name="Carrere S."/>
            <person name="Koebnik R."/>
            <person name="Cociancich S."/>
            <person name="Couloux A."/>
            <person name="Darrasse A."/>
            <person name="Gouzy J."/>
            <person name="Jacques M.A."/>
            <person name="Lauber E."/>
            <person name="Manceau C."/>
            <person name="Mangenot S."/>
            <person name="Poussier S."/>
            <person name="Segurens B."/>
            <person name="Szurek B."/>
            <person name="Verdier V."/>
            <person name="Arlat M."/>
            <person name="Rott P."/>
        </authorList>
    </citation>
    <scope>NUCLEOTIDE SEQUENCE [LARGE SCALE GENOMIC DNA]</scope>
    <source>
        <strain evidence="4">GPE PC73 / CFBP 7063</strain>
    </source>
</reference>
<evidence type="ECO:0000313" key="3">
    <source>
        <dbReference type="EMBL" id="CBA16983.1"/>
    </source>
</evidence>
<feature type="domain" description="Bacterial virulence" evidence="2">
    <location>
        <begin position="290"/>
        <end position="475"/>
    </location>
</feature>
<dbReference type="OrthoDB" id="641022at2"/>
<dbReference type="EMBL" id="FP565176">
    <property type="protein sequence ID" value="CBA16983.1"/>
    <property type="molecule type" value="Genomic_DNA"/>
</dbReference>
<dbReference type="ESTHER" id="xanap-d2u9n1">
    <property type="family name" value="VirJ"/>
</dbReference>
<feature type="chain" id="PRO_5003036916" evidence="1">
    <location>
        <begin position="26"/>
        <end position="476"/>
    </location>
</feature>
<dbReference type="Proteomes" id="UP000001890">
    <property type="component" value="Chromosome"/>
</dbReference>